<proteinExistence type="predicted"/>
<dbReference type="EMBL" id="CM037619">
    <property type="protein sequence ID" value="KAH8007508.1"/>
    <property type="molecule type" value="Genomic_DNA"/>
</dbReference>
<gene>
    <name evidence="1" type="ORF">K3G42_023565</name>
</gene>
<name>A0ACB8FPY0_9SAUR</name>
<reference evidence="1" key="1">
    <citation type="submission" date="2021-08" db="EMBL/GenBank/DDBJ databases">
        <title>The first chromosome-level gecko genome reveals the dynamic sex chromosomes of Neotropical dwarf geckos (Sphaerodactylidae: Sphaerodactylus).</title>
        <authorList>
            <person name="Pinto B.J."/>
            <person name="Keating S.E."/>
            <person name="Gamble T."/>
        </authorList>
    </citation>
    <scope>NUCLEOTIDE SEQUENCE</scope>
    <source>
        <strain evidence="1">TG3544</strain>
    </source>
</reference>
<organism evidence="1 2">
    <name type="scientific">Sphaerodactylus townsendi</name>
    <dbReference type="NCBI Taxonomy" id="933632"/>
    <lineage>
        <taxon>Eukaryota</taxon>
        <taxon>Metazoa</taxon>
        <taxon>Chordata</taxon>
        <taxon>Craniata</taxon>
        <taxon>Vertebrata</taxon>
        <taxon>Euteleostomi</taxon>
        <taxon>Lepidosauria</taxon>
        <taxon>Squamata</taxon>
        <taxon>Bifurcata</taxon>
        <taxon>Gekkota</taxon>
        <taxon>Sphaerodactylidae</taxon>
        <taxon>Sphaerodactylus</taxon>
    </lineage>
</organism>
<evidence type="ECO:0000313" key="2">
    <source>
        <dbReference type="Proteomes" id="UP000827872"/>
    </source>
</evidence>
<keyword evidence="2" id="KW-1185">Reference proteome</keyword>
<dbReference type="Proteomes" id="UP000827872">
    <property type="component" value="Linkage Group LG06"/>
</dbReference>
<evidence type="ECO:0000313" key="1">
    <source>
        <dbReference type="EMBL" id="KAH8007508.1"/>
    </source>
</evidence>
<accession>A0ACB8FPY0</accession>
<sequence length="106" mass="12588">MDPSLYTVTVFPRAIGRPHLPPYWSLGYQLSRWGYTDIAAVKKTVRRMEQYGIPQDVQYADIDYMDQQRDFTYDKEKYAGLPEFIQEMKNEGLHYVIILDFVQWGN</sequence>
<protein>
    <submittedName>
        <fullName evidence="1">Uncharacterized protein</fullName>
    </submittedName>
</protein>
<comment type="caution">
    <text evidence="1">The sequence shown here is derived from an EMBL/GenBank/DDBJ whole genome shotgun (WGS) entry which is preliminary data.</text>
</comment>